<evidence type="ECO:0000313" key="2">
    <source>
        <dbReference type="Proteomes" id="UP001412067"/>
    </source>
</evidence>
<comment type="caution">
    <text evidence="1">The sequence shown here is derived from an EMBL/GenBank/DDBJ whole genome shotgun (WGS) entry which is preliminary data.</text>
</comment>
<accession>A0ABR2LJS7</accession>
<proteinExistence type="predicted"/>
<protein>
    <submittedName>
        <fullName evidence="1">Uncharacterized protein</fullName>
    </submittedName>
</protein>
<reference evidence="1 2" key="1">
    <citation type="journal article" date="2022" name="Nat. Plants">
        <title>Genomes of leafy and leafless Platanthera orchids illuminate the evolution of mycoheterotrophy.</title>
        <authorList>
            <person name="Li M.H."/>
            <person name="Liu K.W."/>
            <person name="Li Z."/>
            <person name="Lu H.C."/>
            <person name="Ye Q.L."/>
            <person name="Zhang D."/>
            <person name="Wang J.Y."/>
            <person name="Li Y.F."/>
            <person name="Zhong Z.M."/>
            <person name="Liu X."/>
            <person name="Yu X."/>
            <person name="Liu D.K."/>
            <person name="Tu X.D."/>
            <person name="Liu B."/>
            <person name="Hao Y."/>
            <person name="Liao X.Y."/>
            <person name="Jiang Y.T."/>
            <person name="Sun W.H."/>
            <person name="Chen J."/>
            <person name="Chen Y.Q."/>
            <person name="Ai Y."/>
            <person name="Zhai J.W."/>
            <person name="Wu S.S."/>
            <person name="Zhou Z."/>
            <person name="Hsiao Y.Y."/>
            <person name="Wu W.L."/>
            <person name="Chen Y.Y."/>
            <person name="Lin Y.F."/>
            <person name="Hsu J.L."/>
            <person name="Li C.Y."/>
            <person name="Wang Z.W."/>
            <person name="Zhao X."/>
            <person name="Zhong W.Y."/>
            <person name="Ma X.K."/>
            <person name="Ma L."/>
            <person name="Huang J."/>
            <person name="Chen G.Z."/>
            <person name="Huang M.Z."/>
            <person name="Huang L."/>
            <person name="Peng D.H."/>
            <person name="Luo Y.B."/>
            <person name="Zou S.Q."/>
            <person name="Chen S.P."/>
            <person name="Lan S."/>
            <person name="Tsai W.C."/>
            <person name="Van de Peer Y."/>
            <person name="Liu Z.J."/>
        </authorList>
    </citation>
    <scope>NUCLEOTIDE SEQUENCE [LARGE SCALE GENOMIC DNA]</scope>
    <source>
        <strain evidence="1">Lor288</strain>
    </source>
</reference>
<organism evidence="1 2">
    <name type="scientific">Platanthera guangdongensis</name>
    <dbReference type="NCBI Taxonomy" id="2320717"/>
    <lineage>
        <taxon>Eukaryota</taxon>
        <taxon>Viridiplantae</taxon>
        <taxon>Streptophyta</taxon>
        <taxon>Embryophyta</taxon>
        <taxon>Tracheophyta</taxon>
        <taxon>Spermatophyta</taxon>
        <taxon>Magnoliopsida</taxon>
        <taxon>Liliopsida</taxon>
        <taxon>Asparagales</taxon>
        <taxon>Orchidaceae</taxon>
        <taxon>Orchidoideae</taxon>
        <taxon>Orchideae</taxon>
        <taxon>Orchidinae</taxon>
        <taxon>Platanthera</taxon>
    </lineage>
</organism>
<evidence type="ECO:0000313" key="1">
    <source>
        <dbReference type="EMBL" id="KAK8941999.1"/>
    </source>
</evidence>
<dbReference type="EMBL" id="JBBWWR010000019">
    <property type="protein sequence ID" value="KAK8941999.1"/>
    <property type="molecule type" value="Genomic_DNA"/>
</dbReference>
<name>A0ABR2LJS7_9ASPA</name>
<sequence>MNFKIHSWKTKADNLWNYAIGVIGKSIKVVFCDLRPSLEVREQGHNPFDARLSIHHVRNGIDEQESISGTDDIFELEQLVKQKRTETERLTELLHSRTIEVSALPSADYKNKGKLDQDSNVNPFSSAQAVDHVGKEKANASELEYQRKQLVTSRANAISGVNFAVHAENVLPAIAKQWIEAD</sequence>
<dbReference type="Proteomes" id="UP001412067">
    <property type="component" value="Unassembled WGS sequence"/>
</dbReference>
<keyword evidence="2" id="KW-1185">Reference proteome</keyword>
<gene>
    <name evidence="1" type="ORF">KSP40_PGU009584</name>
</gene>